<comment type="cofactor">
    <cofactor evidence="2">
        <name>heme</name>
        <dbReference type="ChEBI" id="CHEBI:30413"/>
    </cofactor>
</comment>
<dbReference type="EMBL" id="GG685423">
    <property type="protein sequence ID" value="EEQ99804.1"/>
    <property type="molecule type" value="Genomic_DNA"/>
</dbReference>
<dbReference type="InParanoid" id="C5LU06"/>
<evidence type="ECO:0000256" key="2">
    <source>
        <dbReference type="PIRSR" id="PIRSR602401-1"/>
    </source>
</evidence>
<comment type="similarity">
    <text evidence="1">Belongs to the cytochrome P450 family.</text>
</comment>
<keyword evidence="4" id="KW-1185">Reference proteome</keyword>
<reference evidence="3 4" key="1">
    <citation type="submission" date="2008-07" db="EMBL/GenBank/DDBJ databases">
        <authorList>
            <person name="El-Sayed N."/>
            <person name="Caler E."/>
            <person name="Inman J."/>
            <person name="Amedeo P."/>
            <person name="Hass B."/>
            <person name="Wortman J."/>
        </authorList>
    </citation>
    <scope>NUCLEOTIDE SEQUENCE [LARGE SCALE GENOMIC DNA]</scope>
    <source>
        <strain evidence="4">ATCC 50983 / TXsc</strain>
    </source>
</reference>
<dbReference type="RefSeq" id="XP_002767087.1">
    <property type="nucleotide sequence ID" value="XM_002767041.1"/>
</dbReference>
<dbReference type="CDD" id="cd00302">
    <property type="entry name" value="cytochrome_P450"/>
    <property type="match status" value="1"/>
</dbReference>
<keyword evidence="2" id="KW-0408">Iron</keyword>
<dbReference type="PANTHER" id="PTHR24305">
    <property type="entry name" value="CYTOCHROME P450"/>
    <property type="match status" value="1"/>
</dbReference>
<sequence>MCTLDILCLTAFGMDSFFLNPDGIHVGSKPQEIAQAITDFVEGLTYILQFAAFPFFTRNVFPWNLNPMMRKFHVSVERLNNFADEIAMQRRAAVSESRQADLLSKLLHMDKQDLQGNLVTFFLAGSETTATTLSWCLYYFCLYPDVQARARAEVDTLGRDPETDDDLERLPFVESCILEALRLQPAAPLLVHECTADVSVCGFHLPTGTRIVSLLRKRMRSSAEGGTSFRPQRWLRSDGCVDRARSQEHLGFGSSPRRCPGSHMAIKEGTLILAMILRYFEDFKNATDISHVEAKSKLTFRPEKLEISMARVTVEKEYHEVSVMNNI</sequence>
<evidence type="ECO:0000313" key="3">
    <source>
        <dbReference type="EMBL" id="EEQ99804.1"/>
    </source>
</evidence>
<evidence type="ECO:0000256" key="1">
    <source>
        <dbReference type="ARBA" id="ARBA00010617"/>
    </source>
</evidence>
<dbReference type="PRINTS" id="PR00463">
    <property type="entry name" value="EP450I"/>
</dbReference>
<keyword evidence="2" id="KW-0349">Heme</keyword>
<dbReference type="OrthoDB" id="1470350at2759"/>
<dbReference type="InterPro" id="IPR050121">
    <property type="entry name" value="Cytochrome_P450_monoxygenase"/>
</dbReference>
<dbReference type="OMA" id="REAAWHL"/>
<dbReference type="InterPro" id="IPR036396">
    <property type="entry name" value="Cyt_P450_sf"/>
</dbReference>
<dbReference type="PANTHER" id="PTHR24305:SF166">
    <property type="entry name" value="CYTOCHROME P450 12A4, MITOCHONDRIAL-RELATED"/>
    <property type="match status" value="1"/>
</dbReference>
<dbReference type="GO" id="GO:0005506">
    <property type="term" value="F:iron ion binding"/>
    <property type="evidence" value="ECO:0007669"/>
    <property type="project" value="InterPro"/>
</dbReference>
<dbReference type="PRINTS" id="PR00385">
    <property type="entry name" value="P450"/>
</dbReference>
<dbReference type="AlphaFoldDB" id="C5LU06"/>
<keyword evidence="2" id="KW-0479">Metal-binding</keyword>
<name>C5LU06_PERM5</name>
<dbReference type="Pfam" id="PF00067">
    <property type="entry name" value="p450"/>
    <property type="match status" value="1"/>
</dbReference>
<feature type="binding site" description="axial binding residue" evidence="2">
    <location>
        <position position="259"/>
    </location>
    <ligand>
        <name>heme</name>
        <dbReference type="ChEBI" id="CHEBI:30413"/>
    </ligand>
    <ligandPart>
        <name>Fe</name>
        <dbReference type="ChEBI" id="CHEBI:18248"/>
    </ligandPart>
</feature>
<protein>
    <submittedName>
        <fullName evidence="3">Cytochrome P450, putative</fullName>
    </submittedName>
</protein>
<gene>
    <name evidence="3" type="ORF">Pmar_PMAR020262</name>
</gene>
<proteinExistence type="inferred from homology"/>
<accession>C5LU06</accession>
<dbReference type="Proteomes" id="UP000007800">
    <property type="component" value="Unassembled WGS sequence"/>
</dbReference>
<dbReference type="GO" id="GO:0020037">
    <property type="term" value="F:heme binding"/>
    <property type="evidence" value="ECO:0007669"/>
    <property type="project" value="InterPro"/>
</dbReference>
<dbReference type="GeneID" id="9051819"/>
<dbReference type="SUPFAM" id="SSF48264">
    <property type="entry name" value="Cytochrome P450"/>
    <property type="match status" value="1"/>
</dbReference>
<organism evidence="4">
    <name type="scientific">Perkinsus marinus (strain ATCC 50983 / TXsc)</name>
    <dbReference type="NCBI Taxonomy" id="423536"/>
    <lineage>
        <taxon>Eukaryota</taxon>
        <taxon>Sar</taxon>
        <taxon>Alveolata</taxon>
        <taxon>Perkinsozoa</taxon>
        <taxon>Perkinsea</taxon>
        <taxon>Perkinsida</taxon>
        <taxon>Perkinsidae</taxon>
        <taxon>Perkinsus</taxon>
    </lineage>
</organism>
<dbReference type="Gene3D" id="1.10.630.10">
    <property type="entry name" value="Cytochrome P450"/>
    <property type="match status" value="1"/>
</dbReference>
<dbReference type="GO" id="GO:0016705">
    <property type="term" value="F:oxidoreductase activity, acting on paired donors, with incorporation or reduction of molecular oxygen"/>
    <property type="evidence" value="ECO:0007669"/>
    <property type="project" value="InterPro"/>
</dbReference>
<dbReference type="InterPro" id="IPR001128">
    <property type="entry name" value="Cyt_P450"/>
</dbReference>
<evidence type="ECO:0000313" key="4">
    <source>
        <dbReference type="Proteomes" id="UP000007800"/>
    </source>
</evidence>
<dbReference type="GO" id="GO:0004497">
    <property type="term" value="F:monooxygenase activity"/>
    <property type="evidence" value="ECO:0007669"/>
    <property type="project" value="InterPro"/>
</dbReference>
<dbReference type="InterPro" id="IPR002401">
    <property type="entry name" value="Cyt_P450_E_grp-I"/>
</dbReference>